<protein>
    <submittedName>
        <fullName evidence="2">Uncharacterized protein</fullName>
    </submittedName>
</protein>
<comment type="caution">
    <text evidence="2">The sequence shown here is derived from an EMBL/GenBank/DDBJ whole genome shotgun (WGS) entry which is preliminary data.</text>
</comment>
<feature type="transmembrane region" description="Helical" evidence="1">
    <location>
        <begin position="56"/>
        <end position="75"/>
    </location>
</feature>
<evidence type="ECO:0000313" key="3">
    <source>
        <dbReference type="Proteomes" id="UP000609651"/>
    </source>
</evidence>
<reference evidence="2 3" key="1">
    <citation type="journal article" date="2020" name="Syst. Appl. Microbiol.">
        <title>Alienimonas chondri sp. nov., a novel planctomycete isolated from the biofilm of the red alga Chondrus crispus.</title>
        <authorList>
            <person name="Vitorino I."/>
            <person name="Albuquerque L."/>
            <person name="Wiegand S."/>
            <person name="Kallscheuer N."/>
            <person name="da Costa M.S."/>
            <person name="Lobo-da-Cunha A."/>
            <person name="Jogler C."/>
            <person name="Lage O.M."/>
        </authorList>
    </citation>
    <scope>NUCLEOTIDE SEQUENCE [LARGE SCALE GENOMIC DNA]</scope>
    <source>
        <strain evidence="2 3">LzC2</strain>
    </source>
</reference>
<accession>A0ABX1VBC4</accession>
<dbReference type="Proteomes" id="UP000609651">
    <property type="component" value="Unassembled WGS sequence"/>
</dbReference>
<evidence type="ECO:0000256" key="1">
    <source>
        <dbReference type="SAM" id="Phobius"/>
    </source>
</evidence>
<keyword evidence="3" id="KW-1185">Reference proteome</keyword>
<organism evidence="2 3">
    <name type="scientific">Alienimonas chondri</name>
    <dbReference type="NCBI Taxonomy" id="2681879"/>
    <lineage>
        <taxon>Bacteria</taxon>
        <taxon>Pseudomonadati</taxon>
        <taxon>Planctomycetota</taxon>
        <taxon>Planctomycetia</taxon>
        <taxon>Planctomycetales</taxon>
        <taxon>Planctomycetaceae</taxon>
        <taxon>Alienimonas</taxon>
    </lineage>
</organism>
<keyword evidence="1" id="KW-0812">Transmembrane</keyword>
<keyword evidence="1" id="KW-1133">Transmembrane helix</keyword>
<keyword evidence="1" id="KW-0472">Membrane</keyword>
<proteinExistence type="predicted"/>
<name>A0ABX1VBC4_9PLAN</name>
<dbReference type="EMBL" id="WTPX01000006">
    <property type="protein sequence ID" value="NNJ24346.1"/>
    <property type="molecule type" value="Genomic_DNA"/>
</dbReference>
<sequence length="108" mass="11148">MPASPATVSDSAWYPLANAVEFDRGTDGNSRPGYPRERKLERVDLDGIADMGVGRGFLAVAVPALGLVVAVAALLRRPMEPSGTATAATLGGGIVFAAMAGQFCRKAE</sequence>
<gene>
    <name evidence="2" type="ORF">LzC2_04020</name>
</gene>
<evidence type="ECO:0000313" key="2">
    <source>
        <dbReference type="EMBL" id="NNJ24346.1"/>
    </source>
</evidence>